<dbReference type="NCBIfam" id="TIGR00671">
    <property type="entry name" value="baf"/>
    <property type="match status" value="1"/>
</dbReference>
<dbReference type="GO" id="GO:0016301">
    <property type="term" value="F:kinase activity"/>
    <property type="evidence" value="ECO:0007669"/>
    <property type="project" value="UniProtKB-KW"/>
</dbReference>
<keyword evidence="16" id="KW-0479">Metal-binding</keyword>
<keyword evidence="18" id="KW-1185">Reference proteome</keyword>
<keyword evidence="10 16" id="KW-0418">Kinase</keyword>
<feature type="binding site" evidence="16">
    <location>
        <position position="120"/>
    </location>
    <ligand>
        <name>ATP</name>
        <dbReference type="ChEBI" id="CHEBI:30616"/>
    </ligand>
</feature>
<evidence type="ECO:0000256" key="4">
    <source>
        <dbReference type="ARBA" id="ARBA00005225"/>
    </source>
</evidence>
<keyword evidence="12 16" id="KW-0630">Potassium</keyword>
<feature type="binding site" evidence="16">
    <location>
        <begin position="7"/>
        <end position="14"/>
    </location>
    <ligand>
        <name>ATP</name>
        <dbReference type="ChEBI" id="CHEBI:30616"/>
    </ligand>
</feature>
<keyword evidence="7 16" id="KW-0963">Cytoplasm</keyword>
<comment type="subcellular location">
    <subcellularLocation>
        <location evidence="3 16">Cytoplasm</location>
    </subcellularLocation>
</comment>
<feature type="active site" description="Proton acceptor" evidence="16">
    <location>
        <position position="96"/>
    </location>
</feature>
<evidence type="ECO:0000256" key="1">
    <source>
        <dbReference type="ARBA" id="ARBA00001206"/>
    </source>
</evidence>
<dbReference type="Pfam" id="PF03309">
    <property type="entry name" value="Pan_kinase"/>
    <property type="match status" value="1"/>
</dbReference>
<feature type="binding site" evidence="16">
    <location>
        <begin position="94"/>
        <end position="97"/>
    </location>
    <ligand>
        <name>substrate</name>
    </ligand>
</feature>
<comment type="catalytic activity">
    <reaction evidence="1 16">
        <text>(R)-pantothenate + ATP = (R)-4'-phosphopantothenate + ADP + H(+)</text>
        <dbReference type="Rhea" id="RHEA:16373"/>
        <dbReference type="ChEBI" id="CHEBI:10986"/>
        <dbReference type="ChEBI" id="CHEBI:15378"/>
        <dbReference type="ChEBI" id="CHEBI:29032"/>
        <dbReference type="ChEBI" id="CHEBI:30616"/>
        <dbReference type="ChEBI" id="CHEBI:456216"/>
        <dbReference type="EC" id="2.7.1.33"/>
    </reaction>
</comment>
<evidence type="ECO:0000256" key="5">
    <source>
        <dbReference type="ARBA" id="ARBA00011738"/>
    </source>
</evidence>
<evidence type="ECO:0000256" key="9">
    <source>
        <dbReference type="ARBA" id="ARBA00022741"/>
    </source>
</evidence>
<feature type="binding site" evidence="16">
    <location>
        <position position="172"/>
    </location>
    <ligand>
        <name>substrate</name>
    </ligand>
</feature>
<protein>
    <recommendedName>
        <fullName evidence="15 16">Type III pantothenate kinase</fullName>
        <ecNumber evidence="6 16">2.7.1.33</ecNumber>
    </recommendedName>
    <alternativeName>
        <fullName evidence="16">PanK-III</fullName>
    </alternativeName>
    <alternativeName>
        <fullName evidence="16">Pantothenic acid kinase</fullName>
    </alternativeName>
</protein>
<comment type="similarity">
    <text evidence="14 16">Belongs to the type III pantothenate kinase family.</text>
</comment>
<dbReference type="RefSeq" id="WP_309297818.1">
    <property type="nucleotide sequence ID" value="NZ_BRVO01000001.1"/>
</dbReference>
<evidence type="ECO:0000256" key="14">
    <source>
        <dbReference type="ARBA" id="ARBA00038036"/>
    </source>
</evidence>
<comment type="pathway">
    <text evidence="4 16">Cofactor biosynthesis; coenzyme A biosynthesis; CoA from (R)-pantothenate: step 1/5.</text>
</comment>
<dbReference type="PANTHER" id="PTHR34265">
    <property type="entry name" value="TYPE III PANTOTHENATE KINASE"/>
    <property type="match status" value="1"/>
</dbReference>
<keyword evidence="9 16" id="KW-0547">Nucleotide-binding</keyword>
<evidence type="ECO:0000256" key="3">
    <source>
        <dbReference type="ARBA" id="ARBA00004496"/>
    </source>
</evidence>
<dbReference type="Gene3D" id="3.30.420.40">
    <property type="match status" value="2"/>
</dbReference>
<dbReference type="InterPro" id="IPR043129">
    <property type="entry name" value="ATPase_NBD"/>
</dbReference>
<proteinExistence type="inferred from homology"/>
<sequence length="243" mass="26772">MMNLIIDIGNTFSKVAVFQNDMIVSVVSVSFGELQKKILKIFETNSISRSIVSSVAEIPSDVLALLKSETGMVLMSNDLKMPFSNKYKTPETLGEDRLALIAGAVKSYPKKNVLVIDAGTCVTYDFVNSNAEYLGGAIAPGLQMRLNAMHELTKRLPKLEFSEIEFVTGASTKECMMSGAVNGLIYEINGFISDYYNNFKDLTVILTGGNALFLSKRLKNGIFANSNFLLEGLNFILEYNKLE</sequence>
<name>A0ABQ5MGX8_9FLAO</name>
<dbReference type="CDD" id="cd24015">
    <property type="entry name" value="ASKHA_NBD_PanK-III"/>
    <property type="match status" value="1"/>
</dbReference>
<dbReference type="EMBL" id="BRVO01000001">
    <property type="protein sequence ID" value="GLB48675.1"/>
    <property type="molecule type" value="Genomic_DNA"/>
</dbReference>
<dbReference type="SUPFAM" id="SSF53067">
    <property type="entry name" value="Actin-like ATPase domain"/>
    <property type="match status" value="2"/>
</dbReference>
<organism evidence="17 18">
    <name type="scientific">Neptunitalea lumnitzerae</name>
    <dbReference type="NCBI Taxonomy" id="2965509"/>
    <lineage>
        <taxon>Bacteria</taxon>
        <taxon>Pseudomonadati</taxon>
        <taxon>Bacteroidota</taxon>
        <taxon>Flavobacteriia</taxon>
        <taxon>Flavobacteriales</taxon>
        <taxon>Flavobacteriaceae</taxon>
        <taxon>Neptunitalea</taxon>
    </lineage>
</organism>
<evidence type="ECO:0000256" key="15">
    <source>
        <dbReference type="ARBA" id="ARBA00040883"/>
    </source>
</evidence>
<evidence type="ECO:0000256" key="6">
    <source>
        <dbReference type="ARBA" id="ARBA00012102"/>
    </source>
</evidence>
<keyword evidence="11 16" id="KW-0067">ATP-binding</keyword>
<dbReference type="NCBIfam" id="NF009853">
    <property type="entry name" value="PRK13320.1-5"/>
    <property type="match status" value="1"/>
</dbReference>
<gene>
    <name evidence="16 17" type="primary">coaX</name>
    <name evidence="17" type="ORF">Y10_10430</name>
</gene>
<evidence type="ECO:0000256" key="2">
    <source>
        <dbReference type="ARBA" id="ARBA00001958"/>
    </source>
</evidence>
<evidence type="ECO:0000256" key="7">
    <source>
        <dbReference type="ARBA" id="ARBA00022490"/>
    </source>
</evidence>
<dbReference type="EC" id="2.7.1.33" evidence="6 16"/>
<keyword evidence="8 16" id="KW-0808">Transferase</keyword>
<evidence type="ECO:0000256" key="10">
    <source>
        <dbReference type="ARBA" id="ARBA00022777"/>
    </source>
</evidence>
<evidence type="ECO:0000256" key="11">
    <source>
        <dbReference type="ARBA" id="ARBA00022840"/>
    </source>
</evidence>
<evidence type="ECO:0000256" key="8">
    <source>
        <dbReference type="ARBA" id="ARBA00022679"/>
    </source>
</evidence>
<comment type="caution">
    <text evidence="17">The sequence shown here is derived from an EMBL/GenBank/DDBJ whole genome shotgun (WGS) entry which is preliminary data.</text>
</comment>
<feature type="binding site" evidence="16">
    <location>
        <position position="87"/>
    </location>
    <ligand>
        <name>substrate</name>
    </ligand>
</feature>
<reference evidence="17" key="1">
    <citation type="submission" date="2022-07" db="EMBL/GenBank/DDBJ databases">
        <title>Taxonomy of Novel Oxalotrophic and Methylotrophic Bacteria.</title>
        <authorList>
            <person name="Sahin N."/>
            <person name="Tani A."/>
        </authorList>
    </citation>
    <scope>NUCLEOTIDE SEQUENCE</scope>
    <source>
        <strain evidence="17">Y10</strain>
    </source>
</reference>
<comment type="cofactor">
    <cofactor evidence="16">
        <name>NH4(+)</name>
        <dbReference type="ChEBI" id="CHEBI:28938"/>
    </cofactor>
    <cofactor evidence="16">
        <name>K(+)</name>
        <dbReference type="ChEBI" id="CHEBI:29103"/>
    </cofactor>
    <text evidence="16">A monovalent cation. Ammonium or potassium.</text>
</comment>
<keyword evidence="13 16" id="KW-0173">Coenzyme A biosynthesis</keyword>
<feature type="binding site" evidence="16">
    <location>
        <position position="117"/>
    </location>
    <ligand>
        <name>K(+)</name>
        <dbReference type="ChEBI" id="CHEBI:29103"/>
    </ligand>
</feature>
<evidence type="ECO:0000256" key="16">
    <source>
        <dbReference type="HAMAP-Rule" id="MF_01274"/>
    </source>
</evidence>
<evidence type="ECO:0000313" key="18">
    <source>
        <dbReference type="Proteomes" id="UP001143543"/>
    </source>
</evidence>
<evidence type="ECO:0000256" key="13">
    <source>
        <dbReference type="ARBA" id="ARBA00022993"/>
    </source>
</evidence>
<evidence type="ECO:0000313" key="17">
    <source>
        <dbReference type="EMBL" id="GLB48675.1"/>
    </source>
</evidence>
<dbReference type="Proteomes" id="UP001143543">
    <property type="component" value="Unassembled WGS sequence"/>
</dbReference>
<comment type="cofactor">
    <cofactor evidence="2">
        <name>K(+)</name>
        <dbReference type="ChEBI" id="CHEBI:29103"/>
    </cofactor>
</comment>
<comment type="function">
    <text evidence="16">Catalyzes the phosphorylation of pantothenate (Pan), the first step in CoA biosynthesis.</text>
</comment>
<evidence type="ECO:0000256" key="12">
    <source>
        <dbReference type="ARBA" id="ARBA00022958"/>
    </source>
</evidence>
<accession>A0ABQ5MGX8</accession>
<dbReference type="PANTHER" id="PTHR34265:SF1">
    <property type="entry name" value="TYPE III PANTOTHENATE KINASE"/>
    <property type="match status" value="1"/>
</dbReference>
<dbReference type="InterPro" id="IPR004619">
    <property type="entry name" value="Type_III_PanK"/>
</dbReference>
<comment type="subunit">
    <text evidence="5 16">Homodimer.</text>
</comment>
<dbReference type="HAMAP" id="MF_01274">
    <property type="entry name" value="Pantothen_kinase_3"/>
    <property type="match status" value="1"/>
</dbReference>